<comment type="caution">
    <text evidence="4">The sequence shown here is derived from an EMBL/GenBank/DDBJ whole genome shotgun (WGS) entry which is preliminary data.</text>
</comment>
<dbReference type="PROSITE" id="PS51257">
    <property type="entry name" value="PROKAR_LIPOPROTEIN"/>
    <property type="match status" value="1"/>
</dbReference>
<reference evidence="4 5" key="1">
    <citation type="journal article" date="2014" name="BMC Genomics">
        <title>The genome of the intracellular bacterium of the coastal bivalve, Solemya velum: a blueprint for thriving in and out of symbiosis.</title>
        <authorList>
            <person name="Dmytrenko O."/>
            <person name="Russell S.L."/>
            <person name="Loo W.T."/>
            <person name="Fontanez K.M."/>
            <person name="Liao L."/>
            <person name="Roeselers G."/>
            <person name="Sharma R."/>
            <person name="Stewart F.J."/>
            <person name="Newton I.L."/>
            <person name="Woyke T."/>
            <person name="Wu D."/>
            <person name="Lang J.M."/>
            <person name="Eisen J.A."/>
            <person name="Cavanaugh C.M."/>
        </authorList>
    </citation>
    <scope>NUCLEOTIDE SEQUENCE [LARGE SCALE GENOMIC DNA]</scope>
    <source>
        <strain evidence="4 5">WH</strain>
    </source>
</reference>
<accession>A0A0B0HBC2</accession>
<feature type="region of interest" description="Disordered" evidence="1">
    <location>
        <begin position="24"/>
        <end position="53"/>
    </location>
</feature>
<dbReference type="Gene3D" id="3.30.450.290">
    <property type="match status" value="1"/>
</dbReference>
<dbReference type="RefSeq" id="WP_052132136.1">
    <property type="nucleotide sequence ID" value="NZ_JRAA01000002.1"/>
</dbReference>
<dbReference type="OrthoDB" id="9797588at2"/>
<proteinExistence type="predicted"/>
<dbReference type="Pfam" id="PF11845">
    <property type="entry name" value="Tll0287-like"/>
    <property type="match status" value="1"/>
</dbReference>
<protein>
    <recommendedName>
        <fullName evidence="3">Tll0287-like domain-containing protein</fullName>
    </recommendedName>
</protein>
<keyword evidence="2" id="KW-0732">Signal</keyword>
<evidence type="ECO:0000256" key="2">
    <source>
        <dbReference type="SAM" id="SignalP"/>
    </source>
</evidence>
<feature type="compositionally biased region" description="Low complexity" evidence="1">
    <location>
        <begin position="25"/>
        <end position="42"/>
    </location>
</feature>
<sequence length="285" mass="30231">MKHPFFPLAILAVALTACGQAPESTQTTEQAAPAETPAATMAEKPEATTSEKIDKAAEATKEAAIAVKDDVVKATSEMVEKVKSDERVEKATEKAASMVDKAKVAAADMAVATGIVDDPMVSHTTRAVAGIKKFARTLQGELKAAMSAGGAPNAIQVCNEKAGGIASDISAETGYNLGRVSLKNRNPDQAASGWNKTVLEEFEARLANGEPIDKLVFKTIVTREDGSQEFRMMKAIPTGKVCLNCHGSEIKDEVTSKLDELYPDDNARGYKEGDIRGAFVVTKTL</sequence>
<feature type="chain" id="PRO_5002073794" description="Tll0287-like domain-containing protein" evidence="2">
    <location>
        <begin position="20"/>
        <end position="285"/>
    </location>
</feature>
<feature type="compositionally biased region" description="Basic and acidic residues" evidence="1">
    <location>
        <begin position="43"/>
        <end position="53"/>
    </location>
</feature>
<dbReference type="EMBL" id="JRAA01000002">
    <property type="protein sequence ID" value="KHF24746.1"/>
    <property type="molecule type" value="Genomic_DNA"/>
</dbReference>
<keyword evidence="5" id="KW-1185">Reference proteome</keyword>
<organism evidence="4 5">
    <name type="scientific">Solemya velum gill symbiont</name>
    <dbReference type="NCBI Taxonomy" id="2340"/>
    <lineage>
        <taxon>Bacteria</taxon>
        <taxon>Pseudomonadati</taxon>
        <taxon>Pseudomonadota</taxon>
        <taxon>Gammaproteobacteria</taxon>
        <taxon>sulfur-oxidizing symbionts</taxon>
    </lineage>
</organism>
<name>A0A0B0HBC2_SOVGS</name>
<feature type="signal peptide" evidence="2">
    <location>
        <begin position="1"/>
        <end position="19"/>
    </location>
</feature>
<dbReference type="STRING" id="2340.JV46_02770"/>
<feature type="domain" description="Tll0287-like" evidence="3">
    <location>
        <begin position="91"/>
        <end position="282"/>
    </location>
</feature>
<dbReference type="InterPro" id="IPR021796">
    <property type="entry name" value="Tll0287-like_dom"/>
</dbReference>
<evidence type="ECO:0000313" key="5">
    <source>
        <dbReference type="Proteomes" id="UP000030856"/>
    </source>
</evidence>
<dbReference type="AlphaFoldDB" id="A0A0B0HBC2"/>
<evidence type="ECO:0000259" key="3">
    <source>
        <dbReference type="Pfam" id="PF11845"/>
    </source>
</evidence>
<gene>
    <name evidence="4" type="ORF">JV46_02770</name>
</gene>
<evidence type="ECO:0000313" key="4">
    <source>
        <dbReference type="EMBL" id="KHF24746.1"/>
    </source>
</evidence>
<dbReference type="Proteomes" id="UP000030856">
    <property type="component" value="Unassembled WGS sequence"/>
</dbReference>
<evidence type="ECO:0000256" key="1">
    <source>
        <dbReference type="SAM" id="MobiDB-lite"/>
    </source>
</evidence>
<dbReference type="eggNOG" id="COG1472">
    <property type="taxonomic scope" value="Bacteria"/>
</dbReference>